<dbReference type="PANTHER" id="PTHR36220:SF1">
    <property type="entry name" value="GAMMA TUBULIN COMPLEX COMPONENT C-TERMINAL DOMAIN-CONTAINING PROTEIN"/>
    <property type="match status" value="1"/>
</dbReference>
<reference evidence="5 6" key="1">
    <citation type="journal article" date="2011" name="Proc. Natl. Acad. Sci. U.S.A.">
        <title>Niche of harmful alga Aureococcus anophagefferens revealed through ecogenomics.</title>
        <authorList>
            <person name="Gobler C.J."/>
            <person name="Berry D.L."/>
            <person name="Dyhrman S.T."/>
            <person name="Wilhelm S.W."/>
            <person name="Salamov A."/>
            <person name="Lobanov A.V."/>
            <person name="Zhang Y."/>
            <person name="Collier J.L."/>
            <person name="Wurch L.L."/>
            <person name="Kustka A.B."/>
            <person name="Dill B.D."/>
            <person name="Shah M."/>
            <person name="VerBerkmoes N.C."/>
            <person name="Kuo A."/>
            <person name="Terry A."/>
            <person name="Pangilinan J."/>
            <person name="Lindquist E.A."/>
            <person name="Lucas S."/>
            <person name="Paulsen I.T."/>
            <person name="Hattenrath-Lehmann T.K."/>
            <person name="Talmage S.C."/>
            <person name="Walker E.A."/>
            <person name="Koch F."/>
            <person name="Burson A.M."/>
            <person name="Marcoval M.A."/>
            <person name="Tang Y.Z."/>
            <person name="Lecleir G.R."/>
            <person name="Coyne K.J."/>
            <person name="Berg G.M."/>
            <person name="Bertrand E.M."/>
            <person name="Saito M.A."/>
            <person name="Gladyshev V.N."/>
            <person name="Grigoriev I.V."/>
        </authorList>
    </citation>
    <scope>NUCLEOTIDE SEQUENCE [LARGE SCALE GENOMIC DNA]</scope>
    <source>
        <strain evidence="6">CCMP 1984</strain>
    </source>
</reference>
<dbReference type="GeneID" id="20218003"/>
<dbReference type="InterPro" id="IPR013519">
    <property type="entry name" value="Int_alpha_beta-p"/>
</dbReference>
<accession>F0Y8I0</accession>
<organism evidence="6">
    <name type="scientific">Aureococcus anophagefferens</name>
    <name type="common">Harmful bloom alga</name>
    <dbReference type="NCBI Taxonomy" id="44056"/>
    <lineage>
        <taxon>Eukaryota</taxon>
        <taxon>Sar</taxon>
        <taxon>Stramenopiles</taxon>
        <taxon>Ochrophyta</taxon>
        <taxon>Pelagophyceae</taxon>
        <taxon>Pelagomonadales</taxon>
        <taxon>Pelagomonadaceae</taxon>
        <taxon>Aureococcus</taxon>
    </lineage>
</organism>
<dbReference type="InParanoid" id="F0Y8I0"/>
<evidence type="ECO:0000256" key="1">
    <source>
        <dbReference type="ARBA" id="ARBA00022729"/>
    </source>
</evidence>
<evidence type="ECO:0008006" key="7">
    <source>
        <dbReference type="Google" id="ProtNLM"/>
    </source>
</evidence>
<evidence type="ECO:0000313" key="5">
    <source>
        <dbReference type="EMBL" id="EGB08710.1"/>
    </source>
</evidence>
<feature type="non-terminal residue" evidence="5">
    <location>
        <position position="1"/>
    </location>
</feature>
<keyword evidence="2" id="KW-0677">Repeat</keyword>
<dbReference type="RefSeq" id="XP_009036696.1">
    <property type="nucleotide sequence ID" value="XM_009038448.1"/>
</dbReference>
<feature type="non-terminal residue" evidence="5">
    <location>
        <position position="363"/>
    </location>
</feature>
<protein>
    <recommendedName>
        <fullName evidence="7">Sortilin N-terminal domain-containing protein</fullName>
    </recommendedName>
</protein>
<dbReference type="KEGG" id="aaf:AURANDRAFT_10462"/>
<dbReference type="PROSITE" id="PS51470">
    <property type="entry name" value="FG_GAP"/>
    <property type="match status" value="1"/>
</dbReference>
<keyword evidence="3" id="KW-0325">Glycoprotein</keyword>
<evidence type="ECO:0000313" key="6">
    <source>
        <dbReference type="Proteomes" id="UP000002729"/>
    </source>
</evidence>
<evidence type="ECO:0000256" key="3">
    <source>
        <dbReference type="ARBA" id="ARBA00023180"/>
    </source>
</evidence>
<name>F0Y8I0_AURAN</name>
<dbReference type="InterPro" id="IPR013517">
    <property type="entry name" value="FG-GAP"/>
</dbReference>
<dbReference type="SMART" id="SM00191">
    <property type="entry name" value="Int_alpha"/>
    <property type="match status" value="5"/>
</dbReference>
<keyword evidence="6" id="KW-1185">Reference proteome</keyword>
<dbReference type="PANTHER" id="PTHR36220">
    <property type="entry name" value="UNNAMED PRODUCT"/>
    <property type="match status" value="1"/>
</dbReference>
<evidence type="ECO:0000256" key="4">
    <source>
        <dbReference type="PROSITE-ProRule" id="PRU00803"/>
    </source>
</evidence>
<dbReference type="OrthoDB" id="188207at2759"/>
<sequence>KLVASDGTASDHFGWSVASSGDFVVVGALADDAPGYYAGSAYVYRNVDGVATEVAKLVADDAGEKDQFGISVAIHNDIVVVGSVGWSATPNSAAYVYKSSDGGATWPQVAKLVADDAPDDQSGFGYSVAIEDDTIAVGATQDYTGTHAGTGSAYVFKTPDGGATWTQKAKLVESDPTAGAWFGMSISLSGDVIAVGAHYKDGGRGTQAGSAFVFRTTDGGETWTQAAEVVGDDVGIQDHFGRSIDVDGDTLVVGAPQDDEVIANAGAAYVFRTTDGGASWSQEAKLTADDSATDDRLGVSVSITGSTIVAGAYGNSKGAAYVWHTTDGATWTREAKLVSSDIANGDNFGFSISLGADFIVVGA</sequence>
<dbReference type="Pfam" id="PF14312">
    <property type="entry name" value="FG-GAP_2"/>
    <property type="match status" value="7"/>
</dbReference>
<dbReference type="InterPro" id="IPR036278">
    <property type="entry name" value="Sialidase_sf"/>
</dbReference>
<dbReference type="EMBL" id="GL833127">
    <property type="protein sequence ID" value="EGB08710.1"/>
    <property type="molecule type" value="Genomic_DNA"/>
</dbReference>
<evidence type="ECO:0000256" key="2">
    <source>
        <dbReference type="ARBA" id="ARBA00022737"/>
    </source>
</evidence>
<gene>
    <name evidence="5" type="ORF">AURANDRAFT_10462</name>
</gene>
<dbReference type="eggNOG" id="ENOG502SAF2">
    <property type="taxonomic scope" value="Eukaryota"/>
</dbReference>
<dbReference type="CDD" id="cd15482">
    <property type="entry name" value="Sialidase_non-viral"/>
    <property type="match status" value="1"/>
</dbReference>
<feature type="repeat" description="FG-GAP" evidence="4">
    <location>
        <begin position="1"/>
        <end position="53"/>
    </location>
</feature>
<dbReference type="OMA" id="WIQQEKI"/>
<dbReference type="Gene3D" id="2.130.10.130">
    <property type="entry name" value="Integrin alpha, N-terminal"/>
    <property type="match status" value="3"/>
</dbReference>
<dbReference type="InterPro" id="IPR028994">
    <property type="entry name" value="Integrin_alpha_N"/>
</dbReference>
<dbReference type="Proteomes" id="UP000002729">
    <property type="component" value="Unassembled WGS sequence"/>
</dbReference>
<proteinExistence type="predicted"/>
<keyword evidence="1" id="KW-0732">Signal</keyword>
<dbReference type="SUPFAM" id="SSF50939">
    <property type="entry name" value="Sialidases"/>
    <property type="match status" value="1"/>
</dbReference>
<dbReference type="AlphaFoldDB" id="F0Y8I0"/>